<evidence type="ECO:0000256" key="1">
    <source>
        <dbReference type="SAM" id="MobiDB-lite"/>
    </source>
</evidence>
<feature type="compositionally biased region" description="Basic and acidic residues" evidence="1">
    <location>
        <begin position="86"/>
        <end position="101"/>
    </location>
</feature>
<gene>
    <name evidence="2" type="ORF">ZHAS_00007012</name>
</gene>
<dbReference type="AlphaFoldDB" id="A0A084VNN2"/>
<feature type="compositionally biased region" description="Basic and acidic residues" evidence="1">
    <location>
        <begin position="170"/>
        <end position="190"/>
    </location>
</feature>
<reference evidence="2 4" key="1">
    <citation type="journal article" date="2014" name="BMC Genomics">
        <title>Genome sequence of Anopheles sinensis provides insight into genetics basis of mosquito competence for malaria parasites.</title>
        <authorList>
            <person name="Zhou D."/>
            <person name="Zhang D."/>
            <person name="Ding G."/>
            <person name="Shi L."/>
            <person name="Hou Q."/>
            <person name="Ye Y."/>
            <person name="Xu Y."/>
            <person name="Zhou H."/>
            <person name="Xiong C."/>
            <person name="Li S."/>
            <person name="Yu J."/>
            <person name="Hong S."/>
            <person name="Yu X."/>
            <person name="Zou P."/>
            <person name="Chen C."/>
            <person name="Chang X."/>
            <person name="Wang W."/>
            <person name="Lv Y."/>
            <person name="Sun Y."/>
            <person name="Ma L."/>
            <person name="Shen B."/>
            <person name="Zhu C."/>
        </authorList>
    </citation>
    <scope>NUCLEOTIDE SEQUENCE [LARGE SCALE GENOMIC DNA]</scope>
</reference>
<dbReference type="VEuPathDB" id="VectorBase:ASIC007012"/>
<dbReference type="EnsemblMetazoa" id="ASIC007012-RA">
    <property type="protein sequence ID" value="ASIC007012-PA"/>
    <property type="gene ID" value="ASIC007012"/>
</dbReference>
<protein>
    <submittedName>
        <fullName evidence="2 3">Uncharacterized protein</fullName>
    </submittedName>
</protein>
<dbReference type="EMBL" id="KE524988">
    <property type="protein sequence ID" value="KFB39576.1"/>
    <property type="molecule type" value="Genomic_DNA"/>
</dbReference>
<name>A0A084VNN2_ANOSI</name>
<evidence type="ECO:0000313" key="2">
    <source>
        <dbReference type="EMBL" id="KFB39576.1"/>
    </source>
</evidence>
<evidence type="ECO:0000313" key="4">
    <source>
        <dbReference type="Proteomes" id="UP000030765"/>
    </source>
</evidence>
<organism evidence="2">
    <name type="scientific">Anopheles sinensis</name>
    <name type="common">Mosquito</name>
    <dbReference type="NCBI Taxonomy" id="74873"/>
    <lineage>
        <taxon>Eukaryota</taxon>
        <taxon>Metazoa</taxon>
        <taxon>Ecdysozoa</taxon>
        <taxon>Arthropoda</taxon>
        <taxon>Hexapoda</taxon>
        <taxon>Insecta</taxon>
        <taxon>Pterygota</taxon>
        <taxon>Neoptera</taxon>
        <taxon>Endopterygota</taxon>
        <taxon>Diptera</taxon>
        <taxon>Nematocera</taxon>
        <taxon>Culicoidea</taxon>
        <taxon>Culicidae</taxon>
        <taxon>Anophelinae</taxon>
        <taxon>Anopheles</taxon>
    </lineage>
</organism>
<reference evidence="3" key="2">
    <citation type="submission" date="2020-05" db="UniProtKB">
        <authorList>
            <consortium name="EnsemblMetazoa"/>
        </authorList>
    </citation>
    <scope>IDENTIFICATION</scope>
</reference>
<dbReference type="EMBL" id="ATLV01014779">
    <property type="status" value="NOT_ANNOTATED_CDS"/>
    <property type="molecule type" value="Genomic_DNA"/>
</dbReference>
<proteinExistence type="predicted"/>
<evidence type="ECO:0000313" key="3">
    <source>
        <dbReference type="EnsemblMetazoa" id="ASIC007012-PA"/>
    </source>
</evidence>
<keyword evidence="4" id="KW-1185">Reference proteome</keyword>
<feature type="region of interest" description="Disordered" evidence="1">
    <location>
        <begin position="164"/>
        <end position="190"/>
    </location>
</feature>
<accession>A0A084VNN2</accession>
<dbReference type="Proteomes" id="UP000030765">
    <property type="component" value="Unassembled WGS sequence"/>
</dbReference>
<feature type="region of interest" description="Disordered" evidence="1">
    <location>
        <begin position="84"/>
        <end position="125"/>
    </location>
</feature>
<sequence length="190" mass="21275">MENFALLVLPLDEEKEEEEAEAKKPEKRYKWHPLYRMPSNRPIDRIVYISRQAPRQFRRITLKECQPTSCPDFAGLTGRIYTHTHTPKDQGERRVAPRSDQSDPQILVTSGAGDVASGRDGPSECAELLPERSSVIIATGLVWGMSTGKTDQKKGGMNCQTMAKVTRTNSSRDHSGTDQHKLSGVNESKH</sequence>